<dbReference type="CDD" id="cd02440">
    <property type="entry name" value="AdoMet_MTases"/>
    <property type="match status" value="1"/>
</dbReference>
<keyword evidence="2" id="KW-0489">Methyltransferase</keyword>
<evidence type="ECO:0000313" key="2">
    <source>
        <dbReference type="EMBL" id="PTE23430.1"/>
    </source>
</evidence>
<dbReference type="OrthoDB" id="9777638at2"/>
<dbReference type="PANTHER" id="PTHR43591">
    <property type="entry name" value="METHYLTRANSFERASE"/>
    <property type="match status" value="1"/>
</dbReference>
<dbReference type="Pfam" id="PF08242">
    <property type="entry name" value="Methyltransf_12"/>
    <property type="match status" value="1"/>
</dbReference>
<dbReference type="GO" id="GO:0032259">
    <property type="term" value="P:methylation"/>
    <property type="evidence" value="ECO:0007669"/>
    <property type="project" value="UniProtKB-KW"/>
</dbReference>
<dbReference type="Gene3D" id="3.40.50.150">
    <property type="entry name" value="Vaccinia Virus protein VP39"/>
    <property type="match status" value="1"/>
</dbReference>
<keyword evidence="2" id="KW-0808">Transferase</keyword>
<evidence type="ECO:0000259" key="1">
    <source>
        <dbReference type="Pfam" id="PF08242"/>
    </source>
</evidence>
<dbReference type="SUPFAM" id="SSF53335">
    <property type="entry name" value="S-adenosyl-L-methionine-dependent methyltransferases"/>
    <property type="match status" value="1"/>
</dbReference>
<gene>
    <name evidence="2" type="ORF">C5F48_02245</name>
</gene>
<comment type="caution">
    <text evidence="2">The sequence shown here is derived from an EMBL/GenBank/DDBJ whole genome shotgun (WGS) entry which is preliminary data.</text>
</comment>
<keyword evidence="3" id="KW-1185">Reference proteome</keyword>
<dbReference type="AlphaFoldDB" id="A0A2T4JZT8"/>
<dbReference type="Proteomes" id="UP000241010">
    <property type="component" value="Unassembled WGS sequence"/>
</dbReference>
<accession>A0A2T4JZT8</accession>
<name>A0A2T4JZT8_9RHOB</name>
<feature type="domain" description="Methyltransferase type 12" evidence="1">
    <location>
        <begin position="48"/>
        <end position="144"/>
    </location>
</feature>
<reference evidence="2 3" key="1">
    <citation type="submission" date="2018-03" db="EMBL/GenBank/DDBJ databases">
        <title>Cereibacter changlensis.</title>
        <authorList>
            <person name="Meyer T.E."/>
            <person name="Miller S."/>
            <person name="Lodha T."/>
            <person name="Gandham S."/>
            <person name="Chintalapati S."/>
            <person name="Chintalapati V.R."/>
        </authorList>
    </citation>
    <scope>NUCLEOTIDE SEQUENCE [LARGE SCALE GENOMIC DNA]</scope>
    <source>
        <strain evidence="2 3">JA139</strain>
    </source>
</reference>
<dbReference type="EMBL" id="PZKG01000005">
    <property type="protein sequence ID" value="PTE23430.1"/>
    <property type="molecule type" value="Genomic_DNA"/>
</dbReference>
<protein>
    <submittedName>
        <fullName evidence="2">SAM-dependent methyltransferase</fullName>
    </submittedName>
</protein>
<dbReference type="RefSeq" id="WP_107662279.1">
    <property type="nucleotide sequence ID" value="NZ_PZKG01000005.1"/>
</dbReference>
<dbReference type="GO" id="GO:0008168">
    <property type="term" value="F:methyltransferase activity"/>
    <property type="evidence" value="ECO:0007669"/>
    <property type="project" value="UniProtKB-KW"/>
</dbReference>
<evidence type="ECO:0000313" key="3">
    <source>
        <dbReference type="Proteomes" id="UP000241010"/>
    </source>
</evidence>
<dbReference type="InterPro" id="IPR029063">
    <property type="entry name" value="SAM-dependent_MTases_sf"/>
</dbReference>
<sequence>MMDAAHAELMDRTYRHQRLVYDLTRAYYLLGRDRLIADLAPPPGARILELACGTGRNLRLIQQRHPDVRLYGLDISAEMLRSARRRLGSRATLAFGDACSFDAQALFGVAAFDRIVLSYSLSMIPDWQRALSHAAAHLAPGGALHVVDFGTQAGLPGWFREGLRRWLARFHVTPRDALPSVVTATAAAIGGSARCGGLYRDYAVRAVISR</sequence>
<organism evidence="2 3">
    <name type="scientific">Cereibacter changlensis JA139</name>
    <dbReference type="NCBI Taxonomy" id="1188249"/>
    <lineage>
        <taxon>Bacteria</taxon>
        <taxon>Pseudomonadati</taxon>
        <taxon>Pseudomonadota</taxon>
        <taxon>Alphaproteobacteria</taxon>
        <taxon>Rhodobacterales</taxon>
        <taxon>Paracoccaceae</taxon>
        <taxon>Cereibacter</taxon>
    </lineage>
</organism>
<proteinExistence type="predicted"/>
<dbReference type="InterPro" id="IPR013217">
    <property type="entry name" value="Methyltransf_12"/>
</dbReference>